<sequence length="364" mass="38642">MIQLMPFNNLNSSLPVSKKKPSLWGVVVASAAVVLAVTILISTQGLDAVLRLFGVGASGIYEVSLSSTYDWLGTGSNPAVIGGAESLDGANVFAQFSSVPNDPHTDAKSLGLITSIFSSTDPTQETYQQHVYISPPLDLGETAPYLNAIEAVDYSPESADINYFYKTSPTKEALANAVFVPVDLTLSNDLENQVKVRTAVIDQTVSRYAQVKIELINNTFTQRSAVYAFTFQYKPTAPVSGSVSQGADAIARNITVNYSVPGAPDAADIDIVSSDVTNAIVYSAQGINLAQSEQGYVFKANLVPGAYALTISAPQLETRIIPFLVSNKKDIEINAGSFAVSTGLPVNDLNGDGVINSIDFLLLQ</sequence>
<gene>
    <name evidence="2" type="ORF">VE96_C0015G0005</name>
</gene>
<proteinExistence type="predicted"/>
<keyword evidence="1" id="KW-0812">Transmembrane</keyword>
<protein>
    <recommendedName>
        <fullName evidence="4">Dockerin domain-containing protein</fullName>
    </recommendedName>
</protein>
<name>A0A0G1K8G0_UNCK3</name>
<accession>A0A0G1K8G0</accession>
<comment type="caution">
    <text evidence="2">The sequence shown here is derived from an EMBL/GenBank/DDBJ whole genome shotgun (WGS) entry which is preliminary data.</text>
</comment>
<evidence type="ECO:0000313" key="2">
    <source>
        <dbReference type="EMBL" id="KKT52572.1"/>
    </source>
</evidence>
<evidence type="ECO:0008006" key="4">
    <source>
        <dbReference type="Google" id="ProtNLM"/>
    </source>
</evidence>
<evidence type="ECO:0000313" key="3">
    <source>
        <dbReference type="Proteomes" id="UP000034752"/>
    </source>
</evidence>
<organism evidence="2 3">
    <name type="scientific">candidate division Kazan bacterium GW2011_GWA1_44_22</name>
    <dbReference type="NCBI Taxonomy" id="1620410"/>
    <lineage>
        <taxon>Bacteria</taxon>
        <taxon>Bacteria division Kazan-3B-28</taxon>
    </lineage>
</organism>
<dbReference type="Proteomes" id="UP000034752">
    <property type="component" value="Unassembled WGS sequence"/>
</dbReference>
<keyword evidence="1" id="KW-1133">Transmembrane helix</keyword>
<feature type="transmembrane region" description="Helical" evidence="1">
    <location>
        <begin position="21"/>
        <end position="41"/>
    </location>
</feature>
<reference evidence="2 3" key="1">
    <citation type="journal article" date="2015" name="Nature">
        <title>rRNA introns, odd ribosomes, and small enigmatic genomes across a large radiation of phyla.</title>
        <authorList>
            <person name="Brown C.T."/>
            <person name="Hug L.A."/>
            <person name="Thomas B.C."/>
            <person name="Sharon I."/>
            <person name="Castelle C.J."/>
            <person name="Singh A."/>
            <person name="Wilkins M.J."/>
            <person name="Williams K.H."/>
            <person name="Banfield J.F."/>
        </authorList>
    </citation>
    <scope>NUCLEOTIDE SEQUENCE [LARGE SCALE GENOMIC DNA]</scope>
</reference>
<dbReference type="InterPro" id="IPR018247">
    <property type="entry name" value="EF_Hand_1_Ca_BS"/>
</dbReference>
<dbReference type="AlphaFoldDB" id="A0A0G1K8G0"/>
<dbReference type="EMBL" id="LCIJ01000015">
    <property type="protein sequence ID" value="KKT52572.1"/>
    <property type="molecule type" value="Genomic_DNA"/>
</dbReference>
<dbReference type="PROSITE" id="PS00018">
    <property type="entry name" value="EF_HAND_1"/>
    <property type="match status" value="1"/>
</dbReference>
<evidence type="ECO:0000256" key="1">
    <source>
        <dbReference type="SAM" id="Phobius"/>
    </source>
</evidence>
<keyword evidence="1" id="KW-0472">Membrane</keyword>